<name>A0A4Z2IBU7_9TELE</name>
<protein>
    <submittedName>
        <fullName evidence="2">Uncharacterized protein</fullName>
    </submittedName>
</protein>
<evidence type="ECO:0000313" key="3">
    <source>
        <dbReference type="Proteomes" id="UP000314294"/>
    </source>
</evidence>
<feature type="compositionally biased region" description="Acidic residues" evidence="1">
    <location>
        <begin position="75"/>
        <end position="94"/>
    </location>
</feature>
<feature type="region of interest" description="Disordered" evidence="1">
    <location>
        <begin position="47"/>
        <end position="99"/>
    </location>
</feature>
<dbReference type="EMBL" id="SRLO01000109">
    <property type="protein sequence ID" value="TNN74925.1"/>
    <property type="molecule type" value="Genomic_DNA"/>
</dbReference>
<gene>
    <name evidence="2" type="ORF">EYF80_014843</name>
</gene>
<dbReference type="Proteomes" id="UP000314294">
    <property type="component" value="Unassembled WGS sequence"/>
</dbReference>
<proteinExistence type="predicted"/>
<comment type="caution">
    <text evidence="2">The sequence shown here is derived from an EMBL/GenBank/DDBJ whole genome shotgun (WGS) entry which is preliminary data.</text>
</comment>
<accession>A0A4Z2IBU7</accession>
<evidence type="ECO:0000313" key="2">
    <source>
        <dbReference type="EMBL" id="TNN74925.1"/>
    </source>
</evidence>
<reference evidence="2 3" key="1">
    <citation type="submission" date="2019-03" db="EMBL/GenBank/DDBJ databases">
        <title>First draft genome of Liparis tanakae, snailfish: a comprehensive survey of snailfish specific genes.</title>
        <authorList>
            <person name="Kim W."/>
            <person name="Song I."/>
            <person name="Jeong J.-H."/>
            <person name="Kim D."/>
            <person name="Kim S."/>
            <person name="Ryu S."/>
            <person name="Song J.Y."/>
            <person name="Lee S.K."/>
        </authorList>
    </citation>
    <scope>NUCLEOTIDE SEQUENCE [LARGE SCALE GENOMIC DNA]</scope>
    <source>
        <tissue evidence="2">Muscle</tissue>
    </source>
</reference>
<organism evidence="2 3">
    <name type="scientific">Liparis tanakae</name>
    <name type="common">Tanaka's snailfish</name>
    <dbReference type="NCBI Taxonomy" id="230148"/>
    <lineage>
        <taxon>Eukaryota</taxon>
        <taxon>Metazoa</taxon>
        <taxon>Chordata</taxon>
        <taxon>Craniata</taxon>
        <taxon>Vertebrata</taxon>
        <taxon>Euteleostomi</taxon>
        <taxon>Actinopterygii</taxon>
        <taxon>Neopterygii</taxon>
        <taxon>Teleostei</taxon>
        <taxon>Neoteleostei</taxon>
        <taxon>Acanthomorphata</taxon>
        <taxon>Eupercaria</taxon>
        <taxon>Perciformes</taxon>
        <taxon>Cottioidei</taxon>
        <taxon>Cottales</taxon>
        <taxon>Liparidae</taxon>
        <taxon>Liparis</taxon>
    </lineage>
</organism>
<sequence>MSTGKEKVDFPSQSAANWIRGSYMSKEGNNGKADLTEIGFWQNGKNQRVSAGASRPLHSAIRKPGGGTTLIGSEIAEETGLDLEGQGEEEEEGWEENKGRMLRCDSQCKGRLAAEKPRGEELSRVQ</sequence>
<evidence type="ECO:0000256" key="1">
    <source>
        <dbReference type="SAM" id="MobiDB-lite"/>
    </source>
</evidence>
<dbReference type="AlphaFoldDB" id="A0A4Z2IBU7"/>
<keyword evidence="3" id="KW-1185">Reference proteome</keyword>